<evidence type="ECO:0000313" key="6">
    <source>
        <dbReference type="Proteomes" id="UP001044222"/>
    </source>
</evidence>
<evidence type="ECO:0000259" key="4">
    <source>
        <dbReference type="PROSITE" id="PS51233"/>
    </source>
</evidence>
<evidence type="ECO:0000256" key="3">
    <source>
        <dbReference type="ARBA" id="ARBA00022729"/>
    </source>
</evidence>
<dbReference type="AlphaFoldDB" id="A0A9D3MYR5"/>
<dbReference type="PANTHER" id="PTHR46698">
    <property type="entry name" value="CROSSVEINLESS 2"/>
    <property type="match status" value="1"/>
</dbReference>
<dbReference type="PANTHER" id="PTHR46698:SF7">
    <property type="entry name" value="VWFD DOMAIN-CONTAINING PROTEIN"/>
    <property type="match status" value="1"/>
</dbReference>
<gene>
    <name evidence="5" type="ORF">ANANG_G00000330</name>
</gene>
<dbReference type="InterPro" id="IPR052424">
    <property type="entry name" value="Kielin_Chordin-BMP_Reg"/>
</dbReference>
<keyword evidence="6" id="KW-1185">Reference proteome</keyword>
<accession>A0A9D3MYR5</accession>
<evidence type="ECO:0000256" key="2">
    <source>
        <dbReference type="ARBA" id="ARBA00022525"/>
    </source>
</evidence>
<dbReference type="Pfam" id="PF12714">
    <property type="entry name" value="TILa"/>
    <property type="match status" value="1"/>
</dbReference>
<reference evidence="5" key="1">
    <citation type="submission" date="2021-01" db="EMBL/GenBank/DDBJ databases">
        <title>A chromosome-scale assembly of European eel, Anguilla anguilla.</title>
        <authorList>
            <person name="Henkel C."/>
            <person name="Jong-Raadsen S.A."/>
            <person name="Dufour S."/>
            <person name="Weltzien F.-A."/>
            <person name="Palstra A.P."/>
            <person name="Pelster B."/>
            <person name="Spaink H.P."/>
            <person name="Van Den Thillart G.E."/>
            <person name="Jansen H."/>
            <person name="Zahm M."/>
            <person name="Klopp C."/>
            <person name="Cedric C."/>
            <person name="Louis A."/>
            <person name="Berthelot C."/>
            <person name="Parey E."/>
            <person name="Roest Crollius H."/>
            <person name="Montfort J."/>
            <person name="Robinson-Rechavi M."/>
            <person name="Bucao C."/>
            <person name="Bouchez O."/>
            <person name="Gislard M."/>
            <person name="Lluch J."/>
            <person name="Milhes M."/>
            <person name="Lampietro C."/>
            <person name="Lopez Roques C."/>
            <person name="Donnadieu C."/>
            <person name="Braasch I."/>
            <person name="Desvignes T."/>
            <person name="Postlethwait J."/>
            <person name="Bobe J."/>
            <person name="Guiguen Y."/>
            <person name="Dirks R."/>
        </authorList>
    </citation>
    <scope>NUCLEOTIDE SEQUENCE</scope>
    <source>
        <strain evidence="5">Tag_6206</strain>
        <tissue evidence="5">Liver</tissue>
    </source>
</reference>
<dbReference type="SMART" id="SM00216">
    <property type="entry name" value="VWD"/>
    <property type="match status" value="1"/>
</dbReference>
<protein>
    <recommendedName>
        <fullName evidence="4">VWFD domain-containing protein</fullName>
    </recommendedName>
</protein>
<dbReference type="PROSITE" id="PS51233">
    <property type="entry name" value="VWFD"/>
    <property type="match status" value="1"/>
</dbReference>
<evidence type="ECO:0000256" key="1">
    <source>
        <dbReference type="ARBA" id="ARBA00004613"/>
    </source>
</evidence>
<dbReference type="GO" id="GO:0005576">
    <property type="term" value="C:extracellular region"/>
    <property type="evidence" value="ECO:0007669"/>
    <property type="project" value="UniProtKB-SubCell"/>
</dbReference>
<keyword evidence="2" id="KW-0964">Secreted</keyword>
<dbReference type="Pfam" id="PF00094">
    <property type="entry name" value="VWD"/>
    <property type="match status" value="1"/>
</dbReference>
<keyword evidence="3" id="KW-0732">Signal</keyword>
<dbReference type="Proteomes" id="UP001044222">
    <property type="component" value="Unassembled WGS sequence"/>
</dbReference>
<organism evidence="5 6">
    <name type="scientific">Anguilla anguilla</name>
    <name type="common">European freshwater eel</name>
    <name type="synonym">Muraena anguilla</name>
    <dbReference type="NCBI Taxonomy" id="7936"/>
    <lineage>
        <taxon>Eukaryota</taxon>
        <taxon>Metazoa</taxon>
        <taxon>Chordata</taxon>
        <taxon>Craniata</taxon>
        <taxon>Vertebrata</taxon>
        <taxon>Euteleostomi</taxon>
        <taxon>Actinopterygii</taxon>
        <taxon>Neopterygii</taxon>
        <taxon>Teleostei</taxon>
        <taxon>Anguilliformes</taxon>
        <taxon>Anguillidae</taxon>
        <taxon>Anguilla</taxon>
    </lineage>
</organism>
<name>A0A9D3MYR5_ANGAN</name>
<dbReference type="EMBL" id="JAFIRN010000001">
    <property type="protein sequence ID" value="KAG5855790.1"/>
    <property type="molecule type" value="Genomic_DNA"/>
</dbReference>
<dbReference type="InterPro" id="IPR025615">
    <property type="entry name" value="TILa_dom"/>
</dbReference>
<dbReference type="GO" id="GO:0030513">
    <property type="term" value="P:positive regulation of BMP signaling pathway"/>
    <property type="evidence" value="ECO:0007669"/>
    <property type="project" value="TreeGrafter"/>
</dbReference>
<comment type="subcellular location">
    <subcellularLocation>
        <location evidence="1">Secreted</location>
    </subcellularLocation>
</comment>
<dbReference type="InterPro" id="IPR001846">
    <property type="entry name" value="VWF_type-D"/>
</dbReference>
<comment type="caution">
    <text evidence="5">The sequence shown here is derived from an EMBL/GenBank/DDBJ whole genome shotgun (WGS) entry which is preliminary data.</text>
</comment>
<proteinExistence type="predicted"/>
<sequence length="234" mass="25339">MTEGAETHSSPCLLLHFGQFGEAWLMGNCSERCVCLAGGAVQCEKVGGCAPGESCVERGGARECSTPEATCHLLPSGGFHSFDGLEDRLWMEGTYSLAVPGPDAQFAFRITAHLNLFACEPAVTFTTLFYKDLKVEVKRDLTTEVDGKAVSLPFRTNNGLEIEESQDTVVVRHTSGLTLLYCGSGRVSVTLTAAFRGKMAGLCGNFNGQAKDDLRLRDGSVTEDFDEFYKDLRV</sequence>
<feature type="domain" description="VWFD" evidence="4">
    <location>
        <begin position="69"/>
        <end position="234"/>
    </location>
</feature>
<evidence type="ECO:0000313" key="5">
    <source>
        <dbReference type="EMBL" id="KAG5855790.1"/>
    </source>
</evidence>